<dbReference type="Gene3D" id="3.40.350.10">
    <property type="entry name" value="Creatinase/prolidase N-terminal domain"/>
    <property type="match status" value="1"/>
</dbReference>
<keyword evidence="8" id="KW-0482">Metalloprotease</keyword>
<reference evidence="16 18" key="1">
    <citation type="journal article" date="2021" name="Mol. Ecol.">
        <title>Polar bear-adapted Ursidibacter maritimus are remarkably conserved after generations in captivity.</title>
        <authorList>
            <person name="Espinosa-Gongora C."/>
            <person name="Hansen M.J."/>
            <person name="Bertelsen M.F."/>
            <person name="Bojesen A.M."/>
        </authorList>
    </citation>
    <scope>NUCLEOTIDE SEQUENCE</scope>
    <source>
        <strain evidence="16">Pb43105x</strain>
        <strain evidence="15 18">Pb43106</strain>
    </source>
</reference>
<evidence type="ECO:0000256" key="5">
    <source>
        <dbReference type="ARBA" id="ARBA00022670"/>
    </source>
</evidence>
<dbReference type="SUPFAM" id="SSF55920">
    <property type="entry name" value="Creatinase/aminopeptidase"/>
    <property type="match status" value="1"/>
</dbReference>
<evidence type="ECO:0000259" key="14">
    <source>
        <dbReference type="SMART" id="SM01011"/>
    </source>
</evidence>
<dbReference type="AlphaFoldDB" id="A0A949T8J8"/>
<accession>A0A949T8J8</accession>
<evidence type="ECO:0000256" key="12">
    <source>
        <dbReference type="ARBA" id="ARBA00081411"/>
    </source>
</evidence>
<dbReference type="Gene3D" id="3.90.230.10">
    <property type="entry name" value="Creatinase/methionine aminopeptidase superfamily"/>
    <property type="match status" value="1"/>
</dbReference>
<keyword evidence="6 13" id="KW-0479">Metal-binding</keyword>
<comment type="cofactor">
    <cofactor evidence="2">
        <name>Mn(2+)</name>
        <dbReference type="ChEBI" id="CHEBI:29035"/>
    </cofactor>
</comment>
<evidence type="ECO:0000313" key="18">
    <source>
        <dbReference type="Proteomes" id="UP001196379"/>
    </source>
</evidence>
<dbReference type="PROSITE" id="PS00491">
    <property type="entry name" value="PROLINE_PEPTIDASE"/>
    <property type="match status" value="1"/>
</dbReference>
<evidence type="ECO:0000313" key="15">
    <source>
        <dbReference type="EMBL" id="MBV6531159.1"/>
    </source>
</evidence>
<dbReference type="FunFam" id="3.90.230.10:FF:000002">
    <property type="entry name" value="Xaa-Pro aminopeptidase 3"/>
    <property type="match status" value="1"/>
</dbReference>
<comment type="catalytic activity">
    <reaction evidence="1">
        <text>Release of any N-terminal amino acid, including proline, that is linked to proline, even from a dipeptide or tripeptide.</text>
        <dbReference type="EC" id="3.4.11.9"/>
    </reaction>
</comment>
<evidence type="ECO:0000256" key="13">
    <source>
        <dbReference type="RuleBase" id="RU000590"/>
    </source>
</evidence>
<dbReference type="Pfam" id="PF05195">
    <property type="entry name" value="AMP_N"/>
    <property type="match status" value="1"/>
</dbReference>
<evidence type="ECO:0000256" key="6">
    <source>
        <dbReference type="ARBA" id="ARBA00022723"/>
    </source>
</evidence>
<protein>
    <recommendedName>
        <fullName evidence="10">Xaa-Pro aminopeptidase</fullName>
        <ecNumber evidence="4">3.4.11.9</ecNumber>
    </recommendedName>
    <alternativeName>
        <fullName evidence="11">Aminopeptidase P II</fullName>
    </alternativeName>
    <alternativeName>
        <fullName evidence="12">X-Pro aminopeptidase</fullName>
    </alternativeName>
</protein>
<dbReference type="InterPro" id="IPR029149">
    <property type="entry name" value="Creatin/AminoP/Spt16_N"/>
</dbReference>
<gene>
    <name evidence="16" type="primary">pepP</name>
    <name evidence="15" type="ORF">HT657_03190</name>
    <name evidence="16" type="ORF">HT672_06525</name>
</gene>
<evidence type="ECO:0000256" key="8">
    <source>
        <dbReference type="ARBA" id="ARBA00023049"/>
    </source>
</evidence>
<dbReference type="OrthoDB" id="9806388at2"/>
<dbReference type="GO" id="GO:0070006">
    <property type="term" value="F:metalloaminopeptidase activity"/>
    <property type="evidence" value="ECO:0007669"/>
    <property type="project" value="InterPro"/>
</dbReference>
<keyword evidence="16" id="KW-0031">Aminopeptidase</keyword>
<evidence type="ECO:0000256" key="4">
    <source>
        <dbReference type="ARBA" id="ARBA00012574"/>
    </source>
</evidence>
<dbReference type="NCBIfam" id="NF008131">
    <property type="entry name" value="PRK10879.1"/>
    <property type="match status" value="1"/>
</dbReference>
<evidence type="ECO:0000313" key="16">
    <source>
        <dbReference type="EMBL" id="MBV6546938.1"/>
    </source>
</evidence>
<dbReference type="GeneID" id="65549092"/>
<dbReference type="GO" id="GO:0005829">
    <property type="term" value="C:cytosol"/>
    <property type="evidence" value="ECO:0007669"/>
    <property type="project" value="TreeGrafter"/>
</dbReference>
<evidence type="ECO:0000256" key="1">
    <source>
        <dbReference type="ARBA" id="ARBA00001424"/>
    </source>
</evidence>
<dbReference type="EMBL" id="JABUMC010000012">
    <property type="protein sequence ID" value="MBV6546938.1"/>
    <property type="molecule type" value="Genomic_DNA"/>
</dbReference>
<dbReference type="PANTHER" id="PTHR43226">
    <property type="entry name" value="XAA-PRO AMINOPEPTIDASE 3"/>
    <property type="match status" value="1"/>
</dbReference>
<sequence length="439" mass="49978">MDLAYLQKMPQAEFTQRRQRVFEQMQDNSALIVFTETEKRRNSDCDYLFRPDSYFWYLTGFIEPKSALLLVKKAGQCESTIFLRKKDPLMETWNGRRLGVELAPSTLEVNEACDIEEIQSVLAKKMANLTACYYARGVQEWGDSIVFASLDAIKAKRQKYPTTLIDWQPMLSEMRLFKSENELALLQQACHISALAHVRAMKQTRPNRYEMEIEGEIQYEFSRFGARFASYNQIVAGGDNACILHYNENDQVLQDGDLLLIDSGAEFAMYAGDITRTFPINGKFSQAQREVYEIVLEAMKEAAKLLVPKGSIHQANEKVVRVMTEGMVRLGILKGDVDKLLEEKAYKAYYMHGLGHWLGLDVHDVGDYGNERDRPLDVGMVLTLEPGLYIPKSADVPEQYKGIGIRIEDNLLITEYGNKNLTSAVPKEIDEIEALMASN</sequence>
<comment type="caution">
    <text evidence="16">The sequence shown here is derived from an EMBL/GenBank/DDBJ whole genome shotgun (WGS) entry which is preliminary data.</text>
</comment>
<dbReference type="CDD" id="cd01087">
    <property type="entry name" value="Prolidase"/>
    <property type="match status" value="1"/>
</dbReference>
<organism evidence="16 17">
    <name type="scientific">Ursidibacter maritimus</name>
    <dbReference type="NCBI Taxonomy" id="1331689"/>
    <lineage>
        <taxon>Bacteria</taxon>
        <taxon>Pseudomonadati</taxon>
        <taxon>Pseudomonadota</taxon>
        <taxon>Gammaproteobacteria</taxon>
        <taxon>Pasteurellales</taxon>
        <taxon>Pasteurellaceae</taxon>
        <taxon>Ursidibacter</taxon>
    </lineage>
</organism>
<dbReference type="PANTHER" id="PTHR43226:SF4">
    <property type="entry name" value="XAA-PRO AMINOPEPTIDASE 3"/>
    <property type="match status" value="1"/>
</dbReference>
<keyword evidence="7 16" id="KW-0378">Hydrolase</keyword>
<name>A0A949T8J8_9PAST</name>
<evidence type="ECO:0000256" key="9">
    <source>
        <dbReference type="ARBA" id="ARBA00023211"/>
    </source>
</evidence>
<dbReference type="EC" id="3.4.11.9" evidence="4"/>
<dbReference type="InterPro" id="IPR000994">
    <property type="entry name" value="Pept_M24"/>
</dbReference>
<keyword evidence="18" id="KW-1185">Reference proteome</keyword>
<dbReference type="InterPro" id="IPR036005">
    <property type="entry name" value="Creatinase/aminopeptidase-like"/>
</dbReference>
<dbReference type="InterPro" id="IPR052433">
    <property type="entry name" value="X-Pro_dipept-like"/>
</dbReference>
<keyword evidence="9" id="KW-0464">Manganese</keyword>
<feature type="domain" description="Aminopeptidase P N-terminal" evidence="14">
    <location>
        <begin position="9"/>
        <end position="143"/>
    </location>
</feature>
<comment type="similarity">
    <text evidence="3 13">Belongs to the peptidase M24B family.</text>
</comment>
<dbReference type="Proteomes" id="UP001196379">
    <property type="component" value="Unassembled WGS sequence"/>
</dbReference>
<dbReference type="Pfam" id="PF00557">
    <property type="entry name" value="Peptidase_M24"/>
    <property type="match status" value="1"/>
</dbReference>
<evidence type="ECO:0000256" key="3">
    <source>
        <dbReference type="ARBA" id="ARBA00008766"/>
    </source>
</evidence>
<evidence type="ECO:0000256" key="11">
    <source>
        <dbReference type="ARBA" id="ARBA00075356"/>
    </source>
</evidence>
<dbReference type="SMART" id="SM01011">
    <property type="entry name" value="AMP_N"/>
    <property type="match status" value="1"/>
</dbReference>
<dbReference type="SUPFAM" id="SSF53092">
    <property type="entry name" value="Creatinase/prolidase N-terminal domain"/>
    <property type="match status" value="1"/>
</dbReference>
<evidence type="ECO:0000313" key="17">
    <source>
        <dbReference type="Proteomes" id="UP000732858"/>
    </source>
</evidence>
<dbReference type="EMBL" id="JABULY010000001">
    <property type="protein sequence ID" value="MBV6531159.1"/>
    <property type="molecule type" value="Genomic_DNA"/>
</dbReference>
<evidence type="ECO:0000256" key="10">
    <source>
        <dbReference type="ARBA" id="ARBA00069363"/>
    </source>
</evidence>
<dbReference type="InterPro" id="IPR007865">
    <property type="entry name" value="Aminopep_P_N"/>
</dbReference>
<evidence type="ECO:0000256" key="7">
    <source>
        <dbReference type="ARBA" id="ARBA00022801"/>
    </source>
</evidence>
<proteinExistence type="inferred from homology"/>
<keyword evidence="5" id="KW-0645">Protease</keyword>
<dbReference type="GO" id="GO:0030145">
    <property type="term" value="F:manganese ion binding"/>
    <property type="evidence" value="ECO:0007669"/>
    <property type="project" value="InterPro"/>
</dbReference>
<dbReference type="InterPro" id="IPR001131">
    <property type="entry name" value="Peptidase_M24B_aminopep-P_CS"/>
</dbReference>
<evidence type="ECO:0000256" key="2">
    <source>
        <dbReference type="ARBA" id="ARBA00001936"/>
    </source>
</evidence>
<dbReference type="GO" id="GO:0006508">
    <property type="term" value="P:proteolysis"/>
    <property type="evidence" value="ECO:0007669"/>
    <property type="project" value="UniProtKB-KW"/>
</dbReference>
<dbReference type="Proteomes" id="UP000732858">
    <property type="component" value="Unassembled WGS sequence"/>
</dbReference>
<dbReference type="RefSeq" id="WP_157403214.1">
    <property type="nucleotide sequence ID" value="NZ_JABULY010000001.1"/>
</dbReference>